<accession>A0AAP0M549</accession>
<keyword evidence="13" id="KW-1185">Reference proteome</keyword>
<evidence type="ECO:0000313" key="12">
    <source>
        <dbReference type="EMBL" id="KAK9198931.1"/>
    </source>
</evidence>
<keyword evidence="10" id="KW-1133">Transmembrane helix</keyword>
<keyword evidence="10" id="KW-0812">Transmembrane</keyword>
<dbReference type="SUPFAM" id="SSF54171">
    <property type="entry name" value="DNA-binding domain"/>
    <property type="match status" value="1"/>
</dbReference>
<keyword evidence="2" id="KW-0936">Ethylene signaling pathway</keyword>
<dbReference type="CDD" id="cd00018">
    <property type="entry name" value="AP2"/>
    <property type="match status" value="1"/>
</dbReference>
<comment type="caution">
    <text evidence="12">The sequence shown here is derived from an EMBL/GenBank/DDBJ whole genome shotgun (WGS) entry which is preliminary data.</text>
</comment>
<dbReference type="GO" id="GO:0005634">
    <property type="term" value="C:nucleus"/>
    <property type="evidence" value="ECO:0007669"/>
    <property type="project" value="UniProtKB-SubCell"/>
</dbReference>
<dbReference type="PRINTS" id="PR00367">
    <property type="entry name" value="ETHRSPELEMNT"/>
</dbReference>
<evidence type="ECO:0000256" key="3">
    <source>
        <dbReference type="ARBA" id="ARBA00023015"/>
    </source>
</evidence>
<evidence type="ECO:0000256" key="2">
    <source>
        <dbReference type="ARBA" id="ARBA00022745"/>
    </source>
</evidence>
<keyword evidence="3" id="KW-0805">Transcription regulation</keyword>
<evidence type="ECO:0000256" key="7">
    <source>
        <dbReference type="ARBA" id="ARBA00023242"/>
    </source>
</evidence>
<evidence type="ECO:0000256" key="5">
    <source>
        <dbReference type="ARBA" id="ARBA00023159"/>
    </source>
</evidence>
<evidence type="ECO:0000256" key="9">
    <source>
        <dbReference type="SAM" id="MobiDB-lite"/>
    </source>
</evidence>
<gene>
    <name evidence="12" type="ORF">WN944_014117</name>
</gene>
<feature type="domain" description="AP2/ERF" evidence="11">
    <location>
        <begin position="219"/>
        <end position="281"/>
    </location>
</feature>
<keyword evidence="7" id="KW-0539">Nucleus</keyword>
<dbReference type="GO" id="GO:0009873">
    <property type="term" value="P:ethylene-activated signaling pathway"/>
    <property type="evidence" value="ECO:0007669"/>
    <property type="project" value="UniProtKB-KW"/>
</dbReference>
<keyword evidence="5" id="KW-0010">Activator</keyword>
<feature type="compositionally biased region" description="Basic and acidic residues" evidence="9">
    <location>
        <begin position="192"/>
        <end position="212"/>
    </location>
</feature>
<dbReference type="GO" id="GO:0003677">
    <property type="term" value="F:DNA binding"/>
    <property type="evidence" value="ECO:0007669"/>
    <property type="project" value="UniProtKB-KW"/>
</dbReference>
<dbReference type="PROSITE" id="PS51032">
    <property type="entry name" value="AP2_ERF"/>
    <property type="match status" value="1"/>
</dbReference>
<dbReference type="PANTHER" id="PTHR31194:SF203">
    <property type="entry name" value="AP2_ERF DOMAIN-CONTAINING PROTEIN"/>
    <property type="match status" value="1"/>
</dbReference>
<sequence>MSSGIHHLSTTGALKKLWFSTNNSLIIITLCCCCCCCIILCMQSWSLEKQSQKKQRIFTLFMQSRSKGDSSLSPCLEDCLRLRCTLLTLDLKGFGFPYKMPSLQRQILGEEDLNDSKSKKMPKREGKNLSSMRKVRIIYHDPEATDSSSEEDECYDRKRTQFPGAKRCIREISLPDFPSETSEETALQLNDDQSKHDVDIKFDKNKKNESKKTQRSSTIYKGVRRRPWGKYSAEIRDPFRRVRLWLGTFNTAEEASSAYQKKKHEFESMCEGDLKKDKNLSISPTVVVYERTGGDNTSGSLSPLSPSSVLDVGTSIRLGNELESPIKKEDACKEKFHDKCNVEKVAKDHNIEKIEEICNVEQHLKEEQPISYLLEAPYLSPSVTKELGLLDPYTQFQADFAHYYDGFDYSFSEDPSVCESEISKVTGLSKFDHMLEDFAWADATLDLTCF</sequence>
<evidence type="ECO:0000259" key="11">
    <source>
        <dbReference type="PROSITE" id="PS51032"/>
    </source>
</evidence>
<dbReference type="Proteomes" id="UP001428341">
    <property type="component" value="Unassembled WGS sequence"/>
</dbReference>
<keyword evidence="4" id="KW-0238">DNA-binding</keyword>
<evidence type="ECO:0000256" key="8">
    <source>
        <dbReference type="ARBA" id="ARBA00024343"/>
    </source>
</evidence>
<dbReference type="GO" id="GO:0003700">
    <property type="term" value="F:DNA-binding transcription factor activity"/>
    <property type="evidence" value="ECO:0007669"/>
    <property type="project" value="InterPro"/>
</dbReference>
<protein>
    <recommendedName>
        <fullName evidence="11">AP2/ERF domain-containing protein</fullName>
    </recommendedName>
</protein>
<feature type="region of interest" description="Disordered" evidence="9">
    <location>
        <begin position="179"/>
        <end position="219"/>
    </location>
</feature>
<evidence type="ECO:0000256" key="4">
    <source>
        <dbReference type="ARBA" id="ARBA00023125"/>
    </source>
</evidence>
<name>A0AAP0M549_9ROSI</name>
<dbReference type="InterPro" id="IPR001471">
    <property type="entry name" value="AP2/ERF_dom"/>
</dbReference>
<dbReference type="SMART" id="SM00380">
    <property type="entry name" value="AP2"/>
    <property type="match status" value="1"/>
</dbReference>
<reference evidence="12 13" key="1">
    <citation type="submission" date="2024-05" db="EMBL/GenBank/DDBJ databases">
        <title>Haplotype-resolved chromosome-level genome assembly of Huyou (Citrus changshanensis).</title>
        <authorList>
            <person name="Miao C."/>
            <person name="Chen W."/>
            <person name="Wu Y."/>
            <person name="Wang L."/>
            <person name="Zhao S."/>
            <person name="Grierson D."/>
            <person name="Xu C."/>
            <person name="Chen K."/>
        </authorList>
    </citation>
    <scope>NUCLEOTIDE SEQUENCE [LARGE SCALE GENOMIC DNA]</scope>
    <source>
        <strain evidence="12">01-14</strain>
        <tissue evidence="12">Leaf</tissue>
    </source>
</reference>
<evidence type="ECO:0000313" key="13">
    <source>
        <dbReference type="Proteomes" id="UP001428341"/>
    </source>
</evidence>
<comment type="subcellular location">
    <subcellularLocation>
        <location evidence="1">Nucleus</location>
    </subcellularLocation>
</comment>
<dbReference type="PANTHER" id="PTHR31194">
    <property type="entry name" value="SHN SHINE , DNA BINDING / TRANSCRIPTION FACTOR"/>
    <property type="match status" value="1"/>
</dbReference>
<dbReference type="EMBL" id="JBCGBO010000005">
    <property type="protein sequence ID" value="KAK9198931.1"/>
    <property type="molecule type" value="Genomic_DNA"/>
</dbReference>
<dbReference type="InterPro" id="IPR050913">
    <property type="entry name" value="AP2/ERF_ERF"/>
</dbReference>
<dbReference type="AlphaFoldDB" id="A0AAP0M549"/>
<dbReference type="Pfam" id="PF00847">
    <property type="entry name" value="AP2"/>
    <property type="match status" value="1"/>
</dbReference>
<organism evidence="12 13">
    <name type="scientific">Citrus x changshan-huyou</name>
    <dbReference type="NCBI Taxonomy" id="2935761"/>
    <lineage>
        <taxon>Eukaryota</taxon>
        <taxon>Viridiplantae</taxon>
        <taxon>Streptophyta</taxon>
        <taxon>Embryophyta</taxon>
        <taxon>Tracheophyta</taxon>
        <taxon>Spermatophyta</taxon>
        <taxon>Magnoliopsida</taxon>
        <taxon>eudicotyledons</taxon>
        <taxon>Gunneridae</taxon>
        <taxon>Pentapetalae</taxon>
        <taxon>rosids</taxon>
        <taxon>malvids</taxon>
        <taxon>Sapindales</taxon>
        <taxon>Rutaceae</taxon>
        <taxon>Aurantioideae</taxon>
        <taxon>Citrus</taxon>
    </lineage>
</organism>
<comment type="similarity">
    <text evidence="8">Belongs to the AP2/ERF transcription factor family. ERF subfamily.</text>
</comment>
<dbReference type="Gene3D" id="3.30.730.10">
    <property type="entry name" value="AP2/ERF domain"/>
    <property type="match status" value="1"/>
</dbReference>
<evidence type="ECO:0000256" key="1">
    <source>
        <dbReference type="ARBA" id="ARBA00004123"/>
    </source>
</evidence>
<keyword evidence="6" id="KW-0804">Transcription</keyword>
<feature type="transmembrane region" description="Helical" evidence="10">
    <location>
        <begin position="25"/>
        <end position="47"/>
    </location>
</feature>
<evidence type="ECO:0000256" key="6">
    <source>
        <dbReference type="ARBA" id="ARBA00023163"/>
    </source>
</evidence>
<dbReference type="InterPro" id="IPR016177">
    <property type="entry name" value="DNA-bd_dom_sf"/>
</dbReference>
<keyword evidence="10" id="KW-0472">Membrane</keyword>
<dbReference type="InterPro" id="IPR036955">
    <property type="entry name" value="AP2/ERF_dom_sf"/>
</dbReference>
<proteinExistence type="inferred from homology"/>
<evidence type="ECO:0000256" key="10">
    <source>
        <dbReference type="SAM" id="Phobius"/>
    </source>
</evidence>